<dbReference type="Proteomes" id="UP001172708">
    <property type="component" value="Unassembled WGS sequence"/>
</dbReference>
<comment type="caution">
    <text evidence="4">The sequence shown here is derived from an EMBL/GenBank/DDBJ whole genome shotgun (WGS) entry which is preliminary data.</text>
</comment>
<dbReference type="GO" id="GO:0003677">
    <property type="term" value="F:DNA binding"/>
    <property type="evidence" value="ECO:0007669"/>
    <property type="project" value="UniProtKB-KW"/>
</dbReference>
<dbReference type="Gene3D" id="2.40.50.1020">
    <property type="entry name" value="LytTr DNA-binding domain"/>
    <property type="match status" value="1"/>
</dbReference>
<dbReference type="InterPro" id="IPR007492">
    <property type="entry name" value="LytTR_DNA-bd_dom"/>
</dbReference>
<dbReference type="EMBL" id="JAUHQA010000001">
    <property type="protein sequence ID" value="MDN4479929.1"/>
    <property type="molecule type" value="Genomic_DNA"/>
</dbReference>
<dbReference type="SMART" id="SM00448">
    <property type="entry name" value="REC"/>
    <property type="match status" value="1"/>
</dbReference>
<dbReference type="PANTHER" id="PTHR37299">
    <property type="entry name" value="TRANSCRIPTIONAL REGULATOR-RELATED"/>
    <property type="match status" value="1"/>
</dbReference>
<dbReference type="InterPro" id="IPR046947">
    <property type="entry name" value="LytR-like"/>
</dbReference>
<name>A0ABT8GF77_9MICO</name>
<dbReference type="SMART" id="SM00850">
    <property type="entry name" value="LytTR"/>
    <property type="match status" value="1"/>
</dbReference>
<gene>
    <name evidence="4" type="ORF">QQX02_03205</name>
</gene>
<dbReference type="PROSITE" id="PS50110">
    <property type="entry name" value="RESPONSE_REGULATORY"/>
    <property type="match status" value="1"/>
</dbReference>
<dbReference type="Pfam" id="PF00072">
    <property type="entry name" value="Response_reg"/>
    <property type="match status" value="1"/>
</dbReference>
<accession>A0ABT8GF77</accession>
<evidence type="ECO:0000313" key="5">
    <source>
        <dbReference type="Proteomes" id="UP001172708"/>
    </source>
</evidence>
<reference evidence="4" key="1">
    <citation type="submission" date="2023-06" db="EMBL/GenBank/DDBJ databases">
        <title>Egi l300058.</title>
        <authorList>
            <person name="Gao L."/>
            <person name="Fang B.-Z."/>
            <person name="Li W.-J."/>
        </authorList>
    </citation>
    <scope>NUCLEOTIDE SEQUENCE</scope>
    <source>
        <strain evidence="4">EGI L300058</strain>
    </source>
</reference>
<feature type="domain" description="Response regulatory" evidence="2">
    <location>
        <begin position="3"/>
        <end position="120"/>
    </location>
</feature>
<dbReference type="PANTHER" id="PTHR37299:SF1">
    <property type="entry name" value="STAGE 0 SPORULATION PROTEIN A HOMOLOG"/>
    <property type="match status" value="1"/>
</dbReference>
<dbReference type="RefSeq" id="WP_301141179.1">
    <property type="nucleotide sequence ID" value="NZ_JAUHQA010000001.1"/>
</dbReference>
<proteinExistence type="predicted"/>
<keyword evidence="5" id="KW-1185">Reference proteome</keyword>
<dbReference type="SUPFAM" id="SSF52172">
    <property type="entry name" value="CheY-like"/>
    <property type="match status" value="1"/>
</dbReference>
<sequence length="237" mass="26721">MIRVGIVEDQRSNREDLLTHLARYSEEEGVEFSTQEFADGADLVQAYRPEFDILLLDVEMPRMDGFEAARRVRQADPNVVIIFVTNMAQYAIKGYEVDALSYLVKPVPYFAFAQELRRSLGRVRQSMPETVVVNVAGTLTRLDTSQIVYVESIKHRITIHTLNGEYTFSGTLKAMEAELDGKAFFRSNNCYLVNMSHVTSVDSTSCTMVDGDVLTVSRPRRRAFLDALADHVGGRVL</sequence>
<evidence type="ECO:0000259" key="2">
    <source>
        <dbReference type="PROSITE" id="PS50110"/>
    </source>
</evidence>
<evidence type="ECO:0000313" key="4">
    <source>
        <dbReference type="EMBL" id="MDN4479929.1"/>
    </source>
</evidence>
<feature type="modified residue" description="4-aspartylphosphate" evidence="1">
    <location>
        <position position="57"/>
    </location>
</feature>
<dbReference type="Pfam" id="PF04397">
    <property type="entry name" value="LytTR"/>
    <property type="match status" value="1"/>
</dbReference>
<feature type="domain" description="HTH LytTR-type" evidence="3">
    <location>
        <begin position="142"/>
        <end position="230"/>
    </location>
</feature>
<protein>
    <submittedName>
        <fullName evidence="4">LytTR family DNA-binding domain-containing protein</fullName>
    </submittedName>
</protein>
<dbReference type="PROSITE" id="PS50930">
    <property type="entry name" value="HTH_LYTTR"/>
    <property type="match status" value="1"/>
</dbReference>
<evidence type="ECO:0000256" key="1">
    <source>
        <dbReference type="PROSITE-ProRule" id="PRU00169"/>
    </source>
</evidence>
<dbReference type="InterPro" id="IPR001789">
    <property type="entry name" value="Sig_transdc_resp-reg_receiver"/>
</dbReference>
<keyword evidence="1" id="KW-0597">Phosphoprotein</keyword>
<organism evidence="4 5">
    <name type="scientific">Demequina muriae</name>
    <dbReference type="NCBI Taxonomy" id="3051664"/>
    <lineage>
        <taxon>Bacteria</taxon>
        <taxon>Bacillati</taxon>
        <taxon>Actinomycetota</taxon>
        <taxon>Actinomycetes</taxon>
        <taxon>Micrococcales</taxon>
        <taxon>Demequinaceae</taxon>
        <taxon>Demequina</taxon>
    </lineage>
</organism>
<keyword evidence="4" id="KW-0238">DNA-binding</keyword>
<dbReference type="Gene3D" id="3.40.50.2300">
    <property type="match status" value="1"/>
</dbReference>
<dbReference type="InterPro" id="IPR011006">
    <property type="entry name" value="CheY-like_superfamily"/>
</dbReference>
<evidence type="ECO:0000259" key="3">
    <source>
        <dbReference type="PROSITE" id="PS50930"/>
    </source>
</evidence>